<dbReference type="OrthoDB" id="541726at2"/>
<proteinExistence type="predicted"/>
<keyword evidence="1" id="KW-0732">Signal</keyword>
<accession>A0A318R7C1</accession>
<feature type="signal peptide" evidence="1">
    <location>
        <begin position="1"/>
        <end position="21"/>
    </location>
</feature>
<gene>
    <name evidence="2" type="ORF">DNJ73_00490</name>
</gene>
<dbReference type="AlphaFoldDB" id="A0A318R7C1"/>
<evidence type="ECO:0000313" key="3">
    <source>
        <dbReference type="Proteomes" id="UP000247807"/>
    </source>
</evidence>
<reference evidence="2 3" key="1">
    <citation type="journal article" date="2018" name="Appl. Environ. Microbiol.">
        <title>Genome rearrangement shapes Prochlorococcus ecological adaptation.</title>
        <authorList>
            <person name="Yan W."/>
            <person name="Wei S."/>
            <person name="Wang Q."/>
            <person name="Xiao X."/>
            <person name="Zeng Q."/>
            <person name="Jiao N."/>
            <person name="Zhang R."/>
        </authorList>
    </citation>
    <scope>NUCLEOTIDE SEQUENCE [LARGE SCALE GENOMIC DNA]</scope>
    <source>
        <strain evidence="2 3">XMU1408</strain>
    </source>
</reference>
<dbReference type="EMBL" id="QJUE01000001">
    <property type="protein sequence ID" value="PYE03701.1"/>
    <property type="molecule type" value="Genomic_DNA"/>
</dbReference>
<name>A0A318R7C1_PROMR</name>
<dbReference type="RefSeq" id="WP_158465775.1">
    <property type="nucleotide sequence ID" value="NZ_QJUE01000001.1"/>
</dbReference>
<evidence type="ECO:0000313" key="2">
    <source>
        <dbReference type="EMBL" id="PYE03701.1"/>
    </source>
</evidence>
<evidence type="ECO:0008006" key="4">
    <source>
        <dbReference type="Google" id="ProtNLM"/>
    </source>
</evidence>
<organism evidence="2 3">
    <name type="scientific">Prochlorococcus marinus XMU1408</name>
    <dbReference type="NCBI Taxonomy" id="2213228"/>
    <lineage>
        <taxon>Bacteria</taxon>
        <taxon>Bacillati</taxon>
        <taxon>Cyanobacteriota</taxon>
        <taxon>Cyanophyceae</taxon>
        <taxon>Synechococcales</taxon>
        <taxon>Prochlorococcaceae</taxon>
        <taxon>Prochlorococcus</taxon>
    </lineage>
</organism>
<feature type="chain" id="PRO_5016452557" description="Heat-labile enterotoxin alpha chain" evidence="1">
    <location>
        <begin position="22"/>
        <end position="123"/>
    </location>
</feature>
<dbReference type="Proteomes" id="UP000247807">
    <property type="component" value="Unassembled WGS sequence"/>
</dbReference>
<evidence type="ECO:0000256" key="1">
    <source>
        <dbReference type="SAM" id="SignalP"/>
    </source>
</evidence>
<comment type="caution">
    <text evidence="2">The sequence shown here is derived from an EMBL/GenBank/DDBJ whole genome shotgun (WGS) entry which is preliminary data.</text>
</comment>
<protein>
    <recommendedName>
        <fullName evidence="4">Heat-labile enterotoxin alpha chain</fullName>
    </recommendedName>
</protein>
<sequence length="123" mass="14106">MKIIVLALFIFSLVHSSSLQAIELDLTSAQNAVGKRFANKFCEAKKEGFSSDSSSEFALNNTYLKFVAFPDDEKFIKNLWEYTITIIREDCGEYISETEENNLKEFFEEEGEIASNRSLYLPH</sequence>